<protein>
    <submittedName>
        <fullName evidence="2">Uncharacterized protein</fullName>
    </submittedName>
</protein>
<keyword evidence="1" id="KW-0732">Signal</keyword>
<dbReference type="STRING" id="1423790.BN53_02020"/>
<proteinExistence type="predicted"/>
<keyword evidence="3" id="KW-1185">Reference proteome</keyword>
<evidence type="ECO:0000313" key="2">
    <source>
        <dbReference type="EMBL" id="CCI84880.1"/>
    </source>
</evidence>
<feature type="signal peptide" evidence="1">
    <location>
        <begin position="1"/>
        <end position="23"/>
    </location>
</feature>
<feature type="chain" id="PRO_5038900679" evidence="1">
    <location>
        <begin position="24"/>
        <end position="167"/>
    </location>
</feature>
<evidence type="ECO:0000256" key="1">
    <source>
        <dbReference type="SAM" id="SignalP"/>
    </source>
</evidence>
<reference evidence="2 3" key="1">
    <citation type="submission" date="2012-06" db="EMBL/GenBank/DDBJ databases">
        <title>Draft Genome Sequence of Lactobacillus pasteurii CRBIP 24.76T.</title>
        <authorList>
            <person name="Cousin S."/>
            <person name="Bouchier C."/>
            <person name="Loux V."/>
            <person name="Ma L."/>
            <person name="Creno S."/>
            <person name="Bizet C."/>
            <person name="Clermont D."/>
        </authorList>
    </citation>
    <scope>NUCLEOTIDE SEQUENCE [LARGE SCALE GENOMIC DNA]</scope>
    <source>
        <strain evidence="3">CRBIP 24.76T</strain>
    </source>
</reference>
<dbReference type="eggNOG" id="ENOG5030B6Y">
    <property type="taxonomic scope" value="Bacteria"/>
</dbReference>
<accession>I7JXQ8</accession>
<dbReference type="RefSeq" id="WP_009559433.1">
    <property type="nucleotide sequence ID" value="NZ_AYZN01000002.1"/>
</dbReference>
<evidence type="ECO:0000313" key="3">
    <source>
        <dbReference type="Proteomes" id="UP000009311"/>
    </source>
</evidence>
<dbReference type="Proteomes" id="UP000009311">
    <property type="component" value="Unassembled WGS sequence"/>
</dbReference>
<organism evidence="2 3">
    <name type="scientific">Lactobacillus pasteurii DSM 23907 = CRBIP 24.76</name>
    <dbReference type="NCBI Taxonomy" id="1423790"/>
    <lineage>
        <taxon>Bacteria</taxon>
        <taxon>Bacillati</taxon>
        <taxon>Bacillota</taxon>
        <taxon>Bacilli</taxon>
        <taxon>Lactobacillales</taxon>
        <taxon>Lactobacillaceae</taxon>
        <taxon>Lactobacillus</taxon>
    </lineage>
</organism>
<dbReference type="EMBL" id="CAKD01000013">
    <property type="protein sequence ID" value="CCI84880.1"/>
    <property type="molecule type" value="Genomic_DNA"/>
</dbReference>
<gene>
    <name evidence="2" type="ORF">BN53_02020</name>
</gene>
<comment type="caution">
    <text evidence="2">The sequence shown here is derived from an EMBL/GenBank/DDBJ whole genome shotgun (WGS) entry which is preliminary data.</text>
</comment>
<sequence>MRMNILKVASVGAILALTTPVFMTESNISTVQAATQTTQTVSMLAYKYSKNHKSHKASISRGFIGTKAKVVLKNKKVSQVIVHVDGNGSSMGKGQNVDKIVKALSLNGVKGKKANVSKDKSSFDFIFSSKAFKNNGWVKMQVTIDFGGKMSEPAWIKFGKLKSVSNS</sequence>
<name>I7JXQ8_9LACO</name>
<dbReference type="AlphaFoldDB" id="I7JXQ8"/>